<comment type="caution">
    <text evidence="1">The sequence shown here is derived from an EMBL/GenBank/DDBJ whole genome shotgun (WGS) entry which is preliminary data.</text>
</comment>
<name>A0A151MGK4_ALLMI</name>
<dbReference type="Proteomes" id="UP000050525">
    <property type="component" value="Unassembled WGS sequence"/>
</dbReference>
<keyword evidence="2" id="KW-1185">Reference proteome</keyword>
<proteinExistence type="predicted"/>
<organism evidence="1 2">
    <name type="scientific">Alligator mississippiensis</name>
    <name type="common">American alligator</name>
    <dbReference type="NCBI Taxonomy" id="8496"/>
    <lineage>
        <taxon>Eukaryota</taxon>
        <taxon>Metazoa</taxon>
        <taxon>Chordata</taxon>
        <taxon>Craniata</taxon>
        <taxon>Vertebrata</taxon>
        <taxon>Euteleostomi</taxon>
        <taxon>Archelosauria</taxon>
        <taxon>Archosauria</taxon>
        <taxon>Crocodylia</taxon>
        <taxon>Alligatoridae</taxon>
        <taxon>Alligatorinae</taxon>
        <taxon>Alligator</taxon>
    </lineage>
</organism>
<dbReference type="EMBL" id="AKHW03006178">
    <property type="protein sequence ID" value="KYO23623.1"/>
    <property type="molecule type" value="Genomic_DNA"/>
</dbReference>
<evidence type="ECO:0000313" key="2">
    <source>
        <dbReference type="Proteomes" id="UP000050525"/>
    </source>
</evidence>
<accession>A0A151MGK4</accession>
<reference evidence="1 2" key="1">
    <citation type="journal article" date="2012" name="Genome Biol.">
        <title>Sequencing three crocodilian genomes to illuminate the evolution of archosaurs and amniotes.</title>
        <authorList>
            <person name="St John J.A."/>
            <person name="Braun E.L."/>
            <person name="Isberg S.R."/>
            <person name="Miles L.G."/>
            <person name="Chong A.Y."/>
            <person name="Gongora J."/>
            <person name="Dalzell P."/>
            <person name="Moran C."/>
            <person name="Bed'hom B."/>
            <person name="Abzhanov A."/>
            <person name="Burgess S.C."/>
            <person name="Cooksey A.M."/>
            <person name="Castoe T.A."/>
            <person name="Crawford N.G."/>
            <person name="Densmore L.D."/>
            <person name="Drew J.C."/>
            <person name="Edwards S.V."/>
            <person name="Faircloth B.C."/>
            <person name="Fujita M.K."/>
            <person name="Greenwold M.J."/>
            <person name="Hoffmann F.G."/>
            <person name="Howard J.M."/>
            <person name="Iguchi T."/>
            <person name="Janes D.E."/>
            <person name="Khan S.Y."/>
            <person name="Kohno S."/>
            <person name="de Koning A.J."/>
            <person name="Lance S.L."/>
            <person name="McCarthy F.M."/>
            <person name="McCormack J.E."/>
            <person name="Merchant M.E."/>
            <person name="Peterson D.G."/>
            <person name="Pollock D.D."/>
            <person name="Pourmand N."/>
            <person name="Raney B.J."/>
            <person name="Roessler K.A."/>
            <person name="Sanford J.R."/>
            <person name="Sawyer R.H."/>
            <person name="Schmidt C.J."/>
            <person name="Triplett E.W."/>
            <person name="Tuberville T.D."/>
            <person name="Venegas-Anaya M."/>
            <person name="Howard J.T."/>
            <person name="Jarvis E.D."/>
            <person name="Guillette L.J.Jr."/>
            <person name="Glenn T.C."/>
            <person name="Green R.E."/>
            <person name="Ray D.A."/>
        </authorList>
    </citation>
    <scope>NUCLEOTIDE SEQUENCE [LARGE SCALE GENOMIC DNA]</scope>
    <source>
        <strain evidence="1">KSC_2009_1</strain>
    </source>
</reference>
<gene>
    <name evidence="1" type="ORF">Y1Q_0002261</name>
</gene>
<evidence type="ECO:0000313" key="1">
    <source>
        <dbReference type="EMBL" id="KYO23623.1"/>
    </source>
</evidence>
<sequence length="90" mass="10357">MSRKGTRFLIASPEDKISTAGKDNDQTICCTAEEKNTELERCELKLWLDHSSIDIHGSFFDNEYPKRAQRQDWVSEARNISIKDGLLIIK</sequence>
<dbReference type="AlphaFoldDB" id="A0A151MGK4"/>
<protein>
    <submittedName>
        <fullName evidence="1">Uncharacterized protein</fullName>
    </submittedName>
</protein>